<feature type="transmembrane region" description="Helical" evidence="1">
    <location>
        <begin position="56"/>
        <end position="76"/>
    </location>
</feature>
<feature type="transmembrane region" description="Helical" evidence="1">
    <location>
        <begin position="370"/>
        <end position="394"/>
    </location>
</feature>
<sequence length="458" mass="50786">MSISIGDFFYPYVKFLHGAAYNLHQILEGLGVVSSTFTGRNDAGQIIGTYWSPDEAMVITLGYLMMLSLLLIPLLAATAFTVSKKRGVFIFFALLFLPGVLNCLGLFPTINYLPIRYTINGVGKLGSEVGLIPLLMLCALTGWGVMVLIYDNLNLTERFRQIYDHFWFPLALVAAVFFVADNGANEDAALLKEATASIQDASAFLLSQIRRYDDYCKANDLGSLKSCQWSSDSQWTFTHIKEGEASYFMDYAPDDSKGFYAANRRTLSDEDVIAIRTEINDYNQRLCPVKHFSNGMSRSSPLSSTCEYVPRGYCSVNPDGPPGLVDKNISSHTVALASECIIPWLAGAKPSLKQLSALVSQHDKAKNHRWLYFLAVAVAVGAKVALATTKLCLIDARPAADRRRVFRAARYRLGQCLRVLKRLLVGFGQFAWVAATRVSKLLSRLLFAQSPFCTDHQL</sequence>
<evidence type="ECO:0008006" key="4">
    <source>
        <dbReference type="Google" id="ProtNLM"/>
    </source>
</evidence>
<protein>
    <recommendedName>
        <fullName evidence="4">Transmembrane protein</fullName>
    </recommendedName>
</protein>
<evidence type="ECO:0000313" key="3">
    <source>
        <dbReference type="Proteomes" id="UP000059425"/>
    </source>
</evidence>
<dbReference type="OrthoDB" id="9150981at2"/>
<reference evidence="3" key="1">
    <citation type="submission" date="2015-09" db="EMBL/GenBank/DDBJ databases">
        <title>Whole genome sequence of Pseudomonas fluorescens FW300-N2C3.</title>
        <authorList>
            <person name="Ray J."/>
            <person name="Melnyk R."/>
            <person name="Deutschbauer A."/>
        </authorList>
    </citation>
    <scope>NUCLEOTIDE SEQUENCE [LARGE SCALE GENOMIC DNA]</scope>
    <source>
        <strain evidence="3">FW300-N2C3</strain>
    </source>
</reference>
<accession>A0A0N9W5J2</accession>
<evidence type="ECO:0000313" key="2">
    <source>
        <dbReference type="EMBL" id="ALI06503.1"/>
    </source>
</evidence>
<evidence type="ECO:0000256" key="1">
    <source>
        <dbReference type="SAM" id="Phobius"/>
    </source>
</evidence>
<name>A0A0N9W5J2_PSEFL</name>
<proteinExistence type="predicted"/>
<keyword evidence="1" id="KW-1133">Transmembrane helix</keyword>
<keyword evidence="1" id="KW-0812">Transmembrane</keyword>
<reference evidence="2 3" key="2">
    <citation type="journal article" date="2018" name="Nature">
        <title>Mutant phenotypes for thousands of bacterial genes of unknown function.</title>
        <authorList>
            <person name="Price M.N."/>
            <person name="Wetmore K.M."/>
            <person name="Waters R.J."/>
            <person name="Callaghan M."/>
            <person name="Ray J."/>
            <person name="Liu H."/>
            <person name="Kuehl J.V."/>
            <person name="Melnyk R.A."/>
            <person name="Lamson J.S."/>
            <person name="Suh Y."/>
            <person name="Carlson H.K."/>
            <person name="Esquivel Z."/>
            <person name="Sadeeshkumar H."/>
            <person name="Chakraborty R."/>
            <person name="Zane G.M."/>
            <person name="Rubin B.E."/>
            <person name="Wall J.D."/>
            <person name="Visel A."/>
            <person name="Bristow J."/>
            <person name="Blow M.J."/>
            <person name="Arkin A.P."/>
            <person name="Deutschbauer A.M."/>
        </authorList>
    </citation>
    <scope>NUCLEOTIDE SEQUENCE [LARGE SCALE GENOMIC DNA]</scope>
    <source>
        <strain evidence="2 3">FW300-N2C3</strain>
    </source>
</reference>
<organism evidence="2 3">
    <name type="scientific">Pseudomonas fluorescens</name>
    <dbReference type="NCBI Taxonomy" id="294"/>
    <lineage>
        <taxon>Bacteria</taxon>
        <taxon>Pseudomonadati</taxon>
        <taxon>Pseudomonadota</taxon>
        <taxon>Gammaproteobacteria</taxon>
        <taxon>Pseudomonadales</taxon>
        <taxon>Pseudomonadaceae</taxon>
        <taxon>Pseudomonas</taxon>
    </lineage>
</organism>
<dbReference type="RefSeq" id="WP_060739101.1">
    <property type="nucleotide sequence ID" value="NZ_CP012831.1"/>
</dbReference>
<feature type="transmembrane region" description="Helical" evidence="1">
    <location>
        <begin position="88"/>
        <end position="110"/>
    </location>
</feature>
<feature type="transmembrane region" description="Helical" evidence="1">
    <location>
        <begin position="130"/>
        <end position="150"/>
    </location>
</feature>
<keyword evidence="1" id="KW-0472">Membrane</keyword>
<dbReference type="EMBL" id="CP012831">
    <property type="protein sequence ID" value="ALI06503.1"/>
    <property type="molecule type" value="Genomic_DNA"/>
</dbReference>
<dbReference type="AlphaFoldDB" id="A0A0N9W5J2"/>
<dbReference type="Proteomes" id="UP000059425">
    <property type="component" value="Chromosome"/>
</dbReference>
<gene>
    <name evidence="2" type="ORF">AO356_06720</name>
</gene>